<dbReference type="InterPro" id="IPR007351">
    <property type="entry name" value="YjbR"/>
</dbReference>
<dbReference type="EMBL" id="AP023322">
    <property type="protein sequence ID" value="BCI64668.1"/>
    <property type="molecule type" value="Genomic_DNA"/>
</dbReference>
<dbReference type="PANTHER" id="PTHR35145">
    <property type="entry name" value="CYTOPLASMIC PROTEIN-RELATED"/>
    <property type="match status" value="1"/>
</dbReference>
<proteinExistence type="predicted"/>
<dbReference type="AlphaFoldDB" id="A0A7G1I2U1"/>
<dbReference type="InterPro" id="IPR038056">
    <property type="entry name" value="YjbR-like_sf"/>
</dbReference>
<dbReference type="PANTHER" id="PTHR35145:SF1">
    <property type="entry name" value="CYTOPLASMIC PROTEIN"/>
    <property type="match status" value="1"/>
</dbReference>
<name>A0A7G1I2U1_9BACT</name>
<dbReference type="InterPro" id="IPR058532">
    <property type="entry name" value="YjbR/MT2646/Rv2570-like"/>
</dbReference>
<keyword evidence="2" id="KW-1185">Reference proteome</keyword>
<accession>A0A7G1I2U1</accession>
<reference evidence="2" key="1">
    <citation type="submission" date="2020-07" db="EMBL/GenBank/DDBJ databases">
        <title>Complete genome sequencing of Coprobacter sp. strain 2CBH44.</title>
        <authorList>
            <person name="Sakamoto M."/>
            <person name="Murakami T."/>
            <person name="Mori H."/>
        </authorList>
    </citation>
    <scope>NUCLEOTIDE SEQUENCE [LARGE SCALE GENOMIC DNA]</scope>
    <source>
        <strain evidence="2">2CBH44</strain>
    </source>
</reference>
<evidence type="ECO:0008006" key="3">
    <source>
        <dbReference type="Google" id="ProtNLM"/>
    </source>
</evidence>
<sequence>MDIESLREYCLSFPQTSECFPFDETTLVFKVAGKMFLYTDISNSTETWANVKCDPELAIELREKYPTVLPGYHANKKYWNTIQYSRVKDSLFKEWIRHSYLEVIKKLPRIQQEKILHQFEEMDNKK</sequence>
<dbReference type="KEGG" id="copr:Cop2CBH44_30210"/>
<gene>
    <name evidence="1" type="ORF">Cop2CBH44_30210</name>
</gene>
<protein>
    <recommendedName>
        <fullName evidence="3">MmcQ-like protein</fullName>
    </recommendedName>
</protein>
<dbReference type="RefSeq" id="WP_021930962.1">
    <property type="nucleotide sequence ID" value="NZ_AP023322.1"/>
</dbReference>
<dbReference type="Gene3D" id="3.90.1150.30">
    <property type="match status" value="1"/>
</dbReference>
<dbReference type="SUPFAM" id="SSF142906">
    <property type="entry name" value="YjbR-like"/>
    <property type="match status" value="1"/>
</dbReference>
<dbReference type="Pfam" id="PF04237">
    <property type="entry name" value="YjbR"/>
    <property type="match status" value="1"/>
</dbReference>
<dbReference type="Proteomes" id="UP000594042">
    <property type="component" value="Chromosome"/>
</dbReference>
<evidence type="ECO:0000313" key="1">
    <source>
        <dbReference type="EMBL" id="BCI64668.1"/>
    </source>
</evidence>
<evidence type="ECO:0000313" key="2">
    <source>
        <dbReference type="Proteomes" id="UP000594042"/>
    </source>
</evidence>
<organism evidence="1 2">
    <name type="scientific">Coprobacter secundus subsp. similis</name>
    <dbReference type="NCBI Taxonomy" id="2751153"/>
    <lineage>
        <taxon>Bacteria</taxon>
        <taxon>Pseudomonadati</taxon>
        <taxon>Bacteroidota</taxon>
        <taxon>Bacteroidia</taxon>
        <taxon>Bacteroidales</taxon>
        <taxon>Barnesiellaceae</taxon>
        <taxon>Coprobacter</taxon>
    </lineage>
</organism>